<feature type="transmembrane region" description="Helical" evidence="1">
    <location>
        <begin position="12"/>
        <end position="33"/>
    </location>
</feature>
<comment type="caution">
    <text evidence="2">The sequence shown here is derived from an EMBL/GenBank/DDBJ whole genome shotgun (WGS) entry which is preliminary data.</text>
</comment>
<gene>
    <name evidence="2" type="ORF">D3H35_12235</name>
</gene>
<dbReference type="NCBIfam" id="TIGR01167">
    <property type="entry name" value="LPXTG_anchor"/>
    <property type="match status" value="1"/>
</dbReference>
<sequence>MNDSAVQSEFSLSATLTFAVGLVLVIGLAISLYKRRRK</sequence>
<keyword evidence="1" id="KW-1133">Transmembrane helix</keyword>
<dbReference type="EMBL" id="QXJM01000037">
    <property type="protein sequence ID" value="RIE03427.1"/>
    <property type="molecule type" value="Genomic_DNA"/>
</dbReference>
<protein>
    <submittedName>
        <fullName evidence="2">LPXTG cell wall anchor domain-containing protein</fullName>
    </submittedName>
</protein>
<keyword evidence="1" id="KW-0812">Transmembrane</keyword>
<dbReference type="RefSeq" id="WP_119149637.1">
    <property type="nucleotide sequence ID" value="NZ_JBHSOV010000005.1"/>
</dbReference>
<accession>A0A398CUA1</accession>
<organism evidence="2 3">
    <name type="scientific">Cohnella faecalis</name>
    <dbReference type="NCBI Taxonomy" id="2315694"/>
    <lineage>
        <taxon>Bacteria</taxon>
        <taxon>Bacillati</taxon>
        <taxon>Bacillota</taxon>
        <taxon>Bacilli</taxon>
        <taxon>Bacillales</taxon>
        <taxon>Paenibacillaceae</taxon>
        <taxon>Cohnella</taxon>
    </lineage>
</organism>
<name>A0A398CUA1_9BACL</name>
<dbReference type="AlphaFoldDB" id="A0A398CUA1"/>
<evidence type="ECO:0000313" key="3">
    <source>
        <dbReference type="Proteomes" id="UP000266340"/>
    </source>
</evidence>
<evidence type="ECO:0000313" key="2">
    <source>
        <dbReference type="EMBL" id="RIE03427.1"/>
    </source>
</evidence>
<evidence type="ECO:0000256" key="1">
    <source>
        <dbReference type="SAM" id="Phobius"/>
    </source>
</evidence>
<proteinExistence type="predicted"/>
<keyword evidence="1" id="KW-0472">Membrane</keyword>
<keyword evidence="3" id="KW-1185">Reference proteome</keyword>
<reference evidence="2 3" key="1">
    <citation type="submission" date="2018-09" db="EMBL/GenBank/DDBJ databases">
        <title>Cohnella cavernae sp. nov., isolated from a karst cave.</title>
        <authorList>
            <person name="Zhu H."/>
        </authorList>
    </citation>
    <scope>NUCLEOTIDE SEQUENCE [LARGE SCALE GENOMIC DNA]</scope>
    <source>
        <strain evidence="2 3">K2E09-144</strain>
    </source>
</reference>
<dbReference type="Proteomes" id="UP000266340">
    <property type="component" value="Unassembled WGS sequence"/>
</dbReference>